<feature type="transmembrane region" description="Helical" evidence="2">
    <location>
        <begin position="260"/>
        <end position="282"/>
    </location>
</feature>
<feature type="transmembrane region" description="Helical" evidence="2">
    <location>
        <begin position="48"/>
        <end position="71"/>
    </location>
</feature>
<dbReference type="Pfam" id="PF14494">
    <property type="entry name" value="DUF4436"/>
    <property type="match status" value="1"/>
</dbReference>
<reference evidence="3 4" key="1">
    <citation type="journal article" date="2024" name="J Genomics">
        <title>Draft genome sequencing and assembly of Favolaschia claudopus CIRM-BRFM 2984 isolated from oak limbs.</title>
        <authorList>
            <person name="Navarro D."/>
            <person name="Drula E."/>
            <person name="Chaduli D."/>
            <person name="Cazenave R."/>
            <person name="Ahrendt S."/>
            <person name="Wang J."/>
            <person name="Lipzen A."/>
            <person name="Daum C."/>
            <person name="Barry K."/>
            <person name="Grigoriev I.V."/>
            <person name="Favel A."/>
            <person name="Rosso M.N."/>
            <person name="Martin F."/>
        </authorList>
    </citation>
    <scope>NUCLEOTIDE SEQUENCE [LARGE SCALE GENOMIC DNA]</scope>
    <source>
        <strain evidence="3 4">CIRM-BRFM 2984</strain>
    </source>
</reference>
<dbReference type="InterPro" id="IPR027948">
    <property type="entry name" value="DUF4436"/>
</dbReference>
<evidence type="ECO:0000256" key="2">
    <source>
        <dbReference type="SAM" id="Phobius"/>
    </source>
</evidence>
<evidence type="ECO:0000256" key="1">
    <source>
        <dbReference type="SAM" id="MobiDB-lite"/>
    </source>
</evidence>
<keyword evidence="4" id="KW-1185">Reference proteome</keyword>
<dbReference type="AlphaFoldDB" id="A0AAW0CM46"/>
<dbReference type="Proteomes" id="UP001362999">
    <property type="component" value="Unassembled WGS sequence"/>
</dbReference>
<feature type="compositionally biased region" description="Low complexity" evidence="1">
    <location>
        <begin position="17"/>
        <end position="31"/>
    </location>
</feature>
<keyword evidence="2" id="KW-1133">Transmembrane helix</keyword>
<accession>A0AAW0CM46</accession>
<feature type="transmembrane region" description="Helical" evidence="2">
    <location>
        <begin position="294"/>
        <end position="312"/>
    </location>
</feature>
<dbReference type="EMBL" id="JAWWNJ010000016">
    <property type="protein sequence ID" value="KAK7039884.1"/>
    <property type="molecule type" value="Genomic_DNA"/>
</dbReference>
<keyword evidence="2" id="KW-0812">Transmembrane</keyword>
<evidence type="ECO:0000313" key="3">
    <source>
        <dbReference type="EMBL" id="KAK7039884.1"/>
    </source>
</evidence>
<proteinExistence type="predicted"/>
<sequence>MFPTLQRRPRLQKYQKSASSSDSPPTTTSTTVSGICNLRNMNKITLHVVISAILTVAVLVLSIGITSHLILGDVDDHVELVNGPLQQISLIADFLDIDALMRTVTVDWFVLPFNCSDPEMVVNLFTDPNLMTAGAGNSADTASASAPTDPIFQINSTEYCHATNRDSFPVFRTVLKLTGLASLRKIPGFANRRSLQAYPFDLYFFQASMFAQLADTNQSAGIVLAKSFGTPINFDVRLNSTGSQNNEHGFLLQFNVSRSAAVISLVVIIVIANWLVTIAFLWITVAAFIWDHEIVAEMFVLPIATLFAFTSVRGSLPGAPTGFGAVVDYYGILPNLGLITLFSAVLLIRVLYRRVSEAAKRKRKPAPQTTDTENLPMSDLVTTGEERIDGGGSGKLEQSPSGSTISDSKLSPPGFPKPLVPTASLQVPTGATTITHRPPFNRGATSITAVETEPK</sequence>
<gene>
    <name evidence="3" type="ORF">R3P38DRAFT_2696005</name>
</gene>
<comment type="caution">
    <text evidence="3">The sequence shown here is derived from an EMBL/GenBank/DDBJ whole genome shotgun (WGS) entry which is preliminary data.</text>
</comment>
<evidence type="ECO:0008006" key="5">
    <source>
        <dbReference type="Google" id="ProtNLM"/>
    </source>
</evidence>
<feature type="transmembrane region" description="Helical" evidence="2">
    <location>
        <begin position="332"/>
        <end position="352"/>
    </location>
</feature>
<feature type="region of interest" description="Disordered" evidence="1">
    <location>
        <begin position="361"/>
        <end position="455"/>
    </location>
</feature>
<protein>
    <recommendedName>
        <fullName evidence="5">Transmembrane protein</fullName>
    </recommendedName>
</protein>
<feature type="compositionally biased region" description="Polar residues" evidence="1">
    <location>
        <begin position="423"/>
        <end position="435"/>
    </location>
</feature>
<feature type="compositionally biased region" description="Polar residues" evidence="1">
    <location>
        <begin position="396"/>
        <end position="409"/>
    </location>
</feature>
<name>A0AAW0CM46_9AGAR</name>
<organism evidence="3 4">
    <name type="scientific">Favolaschia claudopus</name>
    <dbReference type="NCBI Taxonomy" id="2862362"/>
    <lineage>
        <taxon>Eukaryota</taxon>
        <taxon>Fungi</taxon>
        <taxon>Dikarya</taxon>
        <taxon>Basidiomycota</taxon>
        <taxon>Agaricomycotina</taxon>
        <taxon>Agaricomycetes</taxon>
        <taxon>Agaricomycetidae</taxon>
        <taxon>Agaricales</taxon>
        <taxon>Marasmiineae</taxon>
        <taxon>Mycenaceae</taxon>
        <taxon>Favolaschia</taxon>
    </lineage>
</organism>
<evidence type="ECO:0000313" key="4">
    <source>
        <dbReference type="Proteomes" id="UP001362999"/>
    </source>
</evidence>
<keyword evidence="2" id="KW-0472">Membrane</keyword>
<feature type="region of interest" description="Disordered" evidence="1">
    <location>
        <begin position="1"/>
        <end position="31"/>
    </location>
</feature>